<dbReference type="InterPro" id="IPR036188">
    <property type="entry name" value="FAD/NAD-bd_sf"/>
</dbReference>
<organism evidence="12 13">
    <name type="scientific">Acanthosepion pharaonis</name>
    <name type="common">Pharaoh cuttlefish</name>
    <name type="synonym">Sepia pharaonis</name>
    <dbReference type="NCBI Taxonomy" id="158019"/>
    <lineage>
        <taxon>Eukaryota</taxon>
        <taxon>Metazoa</taxon>
        <taxon>Spiralia</taxon>
        <taxon>Lophotrochozoa</taxon>
        <taxon>Mollusca</taxon>
        <taxon>Cephalopoda</taxon>
        <taxon>Coleoidea</taxon>
        <taxon>Decapodiformes</taxon>
        <taxon>Sepiida</taxon>
        <taxon>Sepiina</taxon>
        <taxon>Sepiidae</taxon>
        <taxon>Acanthosepion</taxon>
    </lineage>
</organism>
<evidence type="ECO:0000256" key="7">
    <source>
        <dbReference type="ARBA" id="ARBA00049354"/>
    </source>
</evidence>
<evidence type="ECO:0000256" key="4">
    <source>
        <dbReference type="ARBA" id="ARBA00023002"/>
    </source>
</evidence>
<comment type="function">
    <text evidence="5">Catalyzes the oxidative deamination of primary and some secondary amines such as neurotransmitters, and exogenous amines including the tertiary amine, neurotoxin 1-methyl-4-phenyl-1,2,3,6-tetrahydropyridine (MPTP), with concomitant reduction of oxygen to hydrogen peroxide and participates in the metabolism of neuroactive and vasoactive amines in the central nervous system and peripheral tissues. Preferentially degrades benzylamine and phenylethylamine.</text>
</comment>
<proteinExistence type="inferred from homology"/>
<dbReference type="Gene3D" id="1.10.405.10">
    <property type="entry name" value="Guanine Nucleotide Dissociation Inhibitor, domain 1"/>
    <property type="match status" value="1"/>
</dbReference>
<evidence type="ECO:0000313" key="12">
    <source>
        <dbReference type="EMBL" id="CAE1257019.1"/>
    </source>
</evidence>
<comment type="cofactor">
    <cofactor evidence="1 10">
        <name>FAD</name>
        <dbReference type="ChEBI" id="CHEBI:57692"/>
    </cofactor>
</comment>
<keyword evidence="13" id="KW-1185">Reference proteome</keyword>
<comment type="catalytic activity">
    <reaction evidence="6">
        <text>a secondary aliphatic amine + O2 + H2O = a primary amine + an aldehyde + H2O2</text>
        <dbReference type="Rhea" id="RHEA:26414"/>
        <dbReference type="ChEBI" id="CHEBI:15377"/>
        <dbReference type="ChEBI" id="CHEBI:15379"/>
        <dbReference type="ChEBI" id="CHEBI:16240"/>
        <dbReference type="ChEBI" id="CHEBI:17478"/>
        <dbReference type="ChEBI" id="CHEBI:58855"/>
        <dbReference type="ChEBI" id="CHEBI:65296"/>
        <dbReference type="EC" id="1.4.3.4"/>
    </reaction>
</comment>
<comment type="similarity">
    <text evidence="3 10">Belongs to the flavin monoamine oxidase family.</text>
</comment>
<protein>
    <recommendedName>
        <fullName evidence="10">Amine oxidase</fullName>
        <ecNumber evidence="10">1.4.3.-</ecNumber>
    </recommendedName>
</protein>
<dbReference type="InterPro" id="IPR050703">
    <property type="entry name" value="Flavin_MAO"/>
</dbReference>
<evidence type="ECO:0000256" key="6">
    <source>
        <dbReference type="ARBA" id="ARBA00048448"/>
    </source>
</evidence>
<evidence type="ECO:0000256" key="5">
    <source>
        <dbReference type="ARBA" id="ARBA00045409"/>
    </source>
</evidence>
<feature type="domain" description="Amine oxidase" evidence="11">
    <location>
        <begin position="16"/>
        <end position="402"/>
    </location>
</feature>
<evidence type="ECO:0000256" key="3">
    <source>
        <dbReference type="ARBA" id="ARBA00005995"/>
    </source>
</evidence>
<dbReference type="Gene3D" id="3.90.660.10">
    <property type="match status" value="1"/>
</dbReference>
<dbReference type="SUPFAM" id="SSF51905">
    <property type="entry name" value="FAD/NAD(P)-binding domain"/>
    <property type="match status" value="1"/>
</dbReference>
<dbReference type="EC" id="1.4.3.-" evidence="10"/>
<dbReference type="PRINTS" id="PR00757">
    <property type="entry name" value="AMINEOXDASEF"/>
</dbReference>
<evidence type="ECO:0000256" key="2">
    <source>
        <dbReference type="ARBA" id="ARBA00004362"/>
    </source>
</evidence>
<evidence type="ECO:0000256" key="9">
    <source>
        <dbReference type="PIRSR" id="PIRSR601613-1"/>
    </source>
</evidence>
<keyword evidence="4 10" id="KW-0560">Oxidoreductase</keyword>
<feature type="binding site" evidence="9">
    <location>
        <begin position="36"/>
        <end position="37"/>
    </location>
    <ligand>
        <name>FAD</name>
        <dbReference type="ChEBI" id="CHEBI:57692"/>
    </ligand>
</feature>
<dbReference type="Gene3D" id="3.50.50.60">
    <property type="entry name" value="FAD/NAD(P)-binding domain"/>
    <property type="match status" value="1"/>
</dbReference>
<keyword evidence="10" id="KW-0274">FAD</keyword>
<dbReference type="GO" id="GO:0097621">
    <property type="term" value="F:monoamine oxidase activity"/>
    <property type="evidence" value="ECO:0007669"/>
    <property type="project" value="UniProtKB-EC"/>
</dbReference>
<evidence type="ECO:0000259" key="11">
    <source>
        <dbReference type="Pfam" id="PF01593"/>
    </source>
</evidence>
<dbReference type="PANTHER" id="PTHR43563">
    <property type="entry name" value="AMINE OXIDASE"/>
    <property type="match status" value="1"/>
</dbReference>
<evidence type="ECO:0000256" key="10">
    <source>
        <dbReference type="RuleBase" id="RU362067"/>
    </source>
</evidence>
<dbReference type="GO" id="GO:0008131">
    <property type="term" value="F:primary methylamine oxidase activity"/>
    <property type="evidence" value="ECO:0007669"/>
    <property type="project" value="TreeGrafter"/>
</dbReference>
<reference evidence="12" key="1">
    <citation type="submission" date="2021-01" db="EMBL/GenBank/DDBJ databases">
        <authorList>
            <person name="Li R."/>
            <person name="Bekaert M."/>
        </authorList>
    </citation>
    <scope>NUCLEOTIDE SEQUENCE</scope>
    <source>
        <strain evidence="12">Farmed</strain>
    </source>
</reference>
<dbReference type="AlphaFoldDB" id="A0A812CA55"/>
<feature type="binding site" evidence="9">
    <location>
        <position position="236"/>
    </location>
    <ligand>
        <name>FAD</name>
        <dbReference type="ChEBI" id="CHEBI:57692"/>
    </ligand>
</feature>
<comment type="caution">
    <text evidence="12">The sequence shown here is derived from an EMBL/GenBank/DDBJ whole genome shotgun (WGS) entry which is preliminary data.</text>
</comment>
<evidence type="ECO:0000256" key="8">
    <source>
        <dbReference type="ARBA" id="ARBA00049430"/>
    </source>
</evidence>
<feature type="binding site" evidence="9">
    <location>
        <position position="17"/>
    </location>
    <ligand>
        <name>FAD</name>
        <dbReference type="ChEBI" id="CHEBI:57692"/>
    </ligand>
</feature>
<dbReference type="Pfam" id="PF01593">
    <property type="entry name" value="Amino_oxidase"/>
    <property type="match status" value="1"/>
</dbReference>
<dbReference type="InterPro" id="IPR001613">
    <property type="entry name" value="Flavin_amine_oxidase"/>
</dbReference>
<comment type="catalytic activity">
    <reaction evidence="8">
        <text>N-acetylputrescine + O2 + H2O = 4-acetamidobutanal + H2O2 + NH4(+)</text>
        <dbReference type="Rhea" id="RHEA:70283"/>
        <dbReference type="ChEBI" id="CHEBI:7386"/>
        <dbReference type="ChEBI" id="CHEBI:15377"/>
        <dbReference type="ChEBI" id="CHEBI:15379"/>
        <dbReference type="ChEBI" id="CHEBI:16240"/>
        <dbReference type="ChEBI" id="CHEBI:28938"/>
        <dbReference type="ChEBI" id="CHEBI:58263"/>
    </reaction>
    <physiologicalReaction direction="left-to-right" evidence="8">
        <dbReference type="Rhea" id="RHEA:70284"/>
    </physiologicalReaction>
</comment>
<evidence type="ECO:0000256" key="1">
    <source>
        <dbReference type="ARBA" id="ARBA00001974"/>
    </source>
</evidence>
<sequence length="413" mass="47101">MASKEPVAVIVVGGGLSGLSSAKLLHDQGVSVLLLEARDRVGGRTFTIFNDKVKYVDLGGAYVGPTQNRLLRMAREFNVKTFFTNENEDLVMFHKGISHKFRGAFPKMNFLARLDMNNLLRLMDQMAEEIPISEPWKAPKAREWDTMTMKDFYDKVIWTKTCRTFADLFVNVNVTVEPYECSLLWFLNYVQRCGGTNRIFSTTNGGQERKFEGGSQQISKAIAKYLGDRVLLEHPVCKITQNEREVIVKDINGREFKAQYVIMASPVSLQNQINFTPTLPTLRNQLLQRIPMGTVIKTFLYYDRPYWREKGMCGSSAIMEEGSIIGFTLDDVKPDGSHPALMGFILATNAHHYIKLTREQRRDRIAKLYAKVFQCEQLAHPIHYEEKNWAEEKYSGGCYTAMLPPGFLTVFGE</sequence>
<keyword evidence="10" id="KW-0285">Flavoprotein</keyword>
<gene>
    <name evidence="12" type="ORF">SPHA_30521</name>
</gene>
<dbReference type="PANTHER" id="PTHR43563:SF1">
    <property type="entry name" value="AMINE OXIDASE [FLAVIN-CONTAINING] B"/>
    <property type="match status" value="1"/>
</dbReference>
<dbReference type="GO" id="GO:0050660">
    <property type="term" value="F:flavin adenine dinucleotide binding"/>
    <property type="evidence" value="ECO:0007669"/>
    <property type="project" value="TreeGrafter"/>
</dbReference>
<accession>A0A812CA55</accession>
<comment type="subcellular location">
    <subcellularLocation>
        <location evidence="2">Mitochondrion outer membrane</location>
        <topology evidence="2">Single-pass type IV membrane protein</topology>
        <orientation evidence="2">Cytoplasmic side</orientation>
    </subcellularLocation>
</comment>
<feature type="binding site" evidence="9">
    <location>
        <position position="344"/>
    </location>
    <ligand>
        <name>substrate</name>
    </ligand>
</feature>
<dbReference type="SUPFAM" id="SSF54373">
    <property type="entry name" value="FAD-linked reductases, C-terminal domain"/>
    <property type="match status" value="1"/>
</dbReference>
<comment type="catalytic activity">
    <reaction evidence="7">
        <text>benzylamine + O2 + H2O = benzaldehyde + H2O2 + NH4(+)</text>
        <dbReference type="Rhea" id="RHEA:59424"/>
        <dbReference type="ChEBI" id="CHEBI:15377"/>
        <dbReference type="ChEBI" id="CHEBI:15379"/>
        <dbReference type="ChEBI" id="CHEBI:16240"/>
        <dbReference type="ChEBI" id="CHEBI:17169"/>
        <dbReference type="ChEBI" id="CHEBI:28938"/>
        <dbReference type="ChEBI" id="CHEBI:225238"/>
    </reaction>
    <physiologicalReaction direction="left-to-right" evidence="7">
        <dbReference type="Rhea" id="RHEA:59425"/>
    </physiologicalReaction>
</comment>
<dbReference type="InterPro" id="IPR002937">
    <property type="entry name" value="Amino_oxidase"/>
</dbReference>
<dbReference type="EMBL" id="CAHIKZ030001225">
    <property type="protein sequence ID" value="CAE1257019.1"/>
    <property type="molecule type" value="Genomic_DNA"/>
</dbReference>
<name>A0A812CA55_ACAPH</name>
<dbReference type="OrthoDB" id="7777654at2759"/>
<dbReference type="Proteomes" id="UP000597762">
    <property type="component" value="Unassembled WGS sequence"/>
</dbReference>
<evidence type="ECO:0000313" key="13">
    <source>
        <dbReference type="Proteomes" id="UP000597762"/>
    </source>
</evidence>
<dbReference type="GO" id="GO:0005741">
    <property type="term" value="C:mitochondrial outer membrane"/>
    <property type="evidence" value="ECO:0007669"/>
    <property type="project" value="UniProtKB-SubCell"/>
</dbReference>